<dbReference type="SMART" id="SM00220">
    <property type="entry name" value="S_TKc"/>
    <property type="match status" value="1"/>
</dbReference>
<feature type="coiled-coil region" evidence="7">
    <location>
        <begin position="484"/>
        <end position="518"/>
    </location>
</feature>
<feature type="compositionally biased region" description="Polar residues" evidence="8">
    <location>
        <begin position="78"/>
        <end position="120"/>
    </location>
</feature>
<feature type="binding site" evidence="6">
    <location>
        <position position="562"/>
    </location>
    <ligand>
        <name>ATP</name>
        <dbReference type="ChEBI" id="CHEBI:30616"/>
    </ligand>
</feature>
<reference evidence="10 11" key="1">
    <citation type="submission" date="2011-02" db="EMBL/GenBank/DDBJ databases">
        <title>The Genome Sequence of Sphaeroforma arctica JP610.</title>
        <authorList>
            <consortium name="The Broad Institute Genome Sequencing Platform"/>
            <person name="Russ C."/>
            <person name="Cuomo C."/>
            <person name="Young S.K."/>
            <person name="Zeng Q."/>
            <person name="Gargeya S."/>
            <person name="Alvarado L."/>
            <person name="Berlin A."/>
            <person name="Chapman S.B."/>
            <person name="Chen Z."/>
            <person name="Freedman E."/>
            <person name="Gellesch M."/>
            <person name="Goldberg J."/>
            <person name="Griggs A."/>
            <person name="Gujja S."/>
            <person name="Heilman E."/>
            <person name="Heiman D."/>
            <person name="Howarth C."/>
            <person name="Mehta T."/>
            <person name="Neiman D."/>
            <person name="Pearson M."/>
            <person name="Roberts A."/>
            <person name="Saif S."/>
            <person name="Shea T."/>
            <person name="Shenoy N."/>
            <person name="Sisk P."/>
            <person name="Stolte C."/>
            <person name="Sykes S."/>
            <person name="White J."/>
            <person name="Yandava C."/>
            <person name="Burger G."/>
            <person name="Gray M.W."/>
            <person name="Holland P.W.H."/>
            <person name="King N."/>
            <person name="Lang F.B.F."/>
            <person name="Roger A.J."/>
            <person name="Ruiz-Trillo I."/>
            <person name="Haas B."/>
            <person name="Nusbaum C."/>
            <person name="Birren B."/>
        </authorList>
    </citation>
    <scope>NUCLEOTIDE SEQUENCE [LARGE SCALE GENOMIC DNA]</scope>
    <source>
        <strain evidence="10 11">JP610</strain>
    </source>
</reference>
<evidence type="ECO:0000313" key="11">
    <source>
        <dbReference type="Proteomes" id="UP000054560"/>
    </source>
</evidence>
<keyword evidence="11" id="KW-1185">Reference proteome</keyword>
<evidence type="ECO:0000313" key="10">
    <source>
        <dbReference type="EMBL" id="KNC83527.1"/>
    </source>
</evidence>
<keyword evidence="3 6" id="KW-0547">Nucleotide-binding</keyword>
<feature type="region of interest" description="Disordered" evidence="8">
    <location>
        <begin position="237"/>
        <end position="268"/>
    </location>
</feature>
<accession>A0A0L0G319</accession>
<feature type="region of interest" description="Disordered" evidence="8">
    <location>
        <begin position="61"/>
        <end position="120"/>
    </location>
</feature>
<dbReference type="GO" id="GO:0005524">
    <property type="term" value="F:ATP binding"/>
    <property type="evidence" value="ECO:0007669"/>
    <property type="project" value="UniProtKB-UniRule"/>
</dbReference>
<dbReference type="PANTHER" id="PTHR22974">
    <property type="entry name" value="MIXED LINEAGE PROTEIN KINASE"/>
    <property type="match status" value="1"/>
</dbReference>
<dbReference type="Proteomes" id="UP000054560">
    <property type="component" value="Unassembled WGS sequence"/>
</dbReference>
<dbReference type="PROSITE" id="PS50011">
    <property type="entry name" value="PROTEIN_KINASE_DOM"/>
    <property type="match status" value="1"/>
</dbReference>
<dbReference type="PROSITE" id="PS00108">
    <property type="entry name" value="PROTEIN_KINASE_ST"/>
    <property type="match status" value="1"/>
</dbReference>
<feature type="region of interest" description="Disordered" evidence="8">
    <location>
        <begin position="404"/>
        <end position="450"/>
    </location>
</feature>
<evidence type="ECO:0000259" key="9">
    <source>
        <dbReference type="PROSITE" id="PS50011"/>
    </source>
</evidence>
<dbReference type="SUPFAM" id="SSF56112">
    <property type="entry name" value="Protein kinase-like (PK-like)"/>
    <property type="match status" value="1"/>
</dbReference>
<dbReference type="STRING" id="667725.A0A0L0G319"/>
<dbReference type="EMBL" id="KQ241827">
    <property type="protein sequence ID" value="KNC83527.1"/>
    <property type="molecule type" value="Genomic_DNA"/>
</dbReference>
<dbReference type="OrthoDB" id="346907at2759"/>
<evidence type="ECO:0000256" key="7">
    <source>
        <dbReference type="SAM" id="Coils"/>
    </source>
</evidence>
<gene>
    <name evidence="10" type="ORF">SARC_04229</name>
</gene>
<organism evidence="10 11">
    <name type="scientific">Sphaeroforma arctica JP610</name>
    <dbReference type="NCBI Taxonomy" id="667725"/>
    <lineage>
        <taxon>Eukaryota</taxon>
        <taxon>Ichthyosporea</taxon>
        <taxon>Ichthyophonida</taxon>
        <taxon>Sphaeroforma</taxon>
    </lineage>
</organism>
<dbReference type="GO" id="GO:0005634">
    <property type="term" value="C:nucleus"/>
    <property type="evidence" value="ECO:0007669"/>
    <property type="project" value="TreeGrafter"/>
</dbReference>
<evidence type="ECO:0000256" key="4">
    <source>
        <dbReference type="ARBA" id="ARBA00022777"/>
    </source>
</evidence>
<dbReference type="RefSeq" id="XP_014157429.1">
    <property type="nucleotide sequence ID" value="XM_014301954.1"/>
</dbReference>
<dbReference type="InterPro" id="IPR011009">
    <property type="entry name" value="Kinase-like_dom_sf"/>
</dbReference>
<sequence length="799" mass="90724">MSPSVLTNCTSEVYARQLMTSQVDENTVVEDNPLQERSRQPQLDVQRSTTNVFTKVGAEVGTEASNSEDSGIRPCQAPTATQLHQPRTEESNSGSTPMNCANESVNNTDSSVKRSSNTGCCERTCTSAKKLRVDEKDSNSQKYATLRAGPVRALQRISSAKKSSPAKSKNSSIKSYFSTKATKYENGLPAPEVAASTRERHTPLRLNVKADHCKANSRTTAQPVPESCGAKTRPALHPITPEGKLPPCRQTAPSSCPKLGSGATPSSTAIQHPLHSSSLGGSAMEINVKGLQDELKEARDLQKYLAGKLETSRMNERAINNKFDKSKHMLVKLFRDDVIQRRKRIREITEANNLRLGSYQPRRHGHDFVEAWVDGTAAKDMMKRLDEIRKGRVALEEEFRQLQAAKDATERNSSDTSFDSQHENEENVDMNMNSNTTNSKEQVGSKTTKSEFAVPCRTGNLQTQCTRDNDEAFHRKKEILHIRGDNLNMKQQILNSEHKQLEKERNLHSRQIKRIRDEDKSVYKNCPLLHNRYLLLELLGKGGFSEVYKAFDLDEMRYVACKIHSLVSQWSEEKKYNYSRHATREYEIHKELKHPNIVQLYDKFVIKEDTFCTVLEFCDGNDLDFHLKQRPALPEREAKSIIVQLFDALQYLNELEPRVVHYDLKPANLMYCNGVVKITDFGLSKIMEAQMSDDSEMELTSQFAGTYWYLPPEVFVTGHFTPRINSKVDVWSAGCIFYQMLYGKRPFGHELSQQKILREQVILKARQVEFPKRDISQDTKLTRAVTPVDRFRGFQLSAE</sequence>
<evidence type="ECO:0000256" key="5">
    <source>
        <dbReference type="ARBA" id="ARBA00022840"/>
    </source>
</evidence>
<dbReference type="InterPro" id="IPR017441">
    <property type="entry name" value="Protein_kinase_ATP_BS"/>
</dbReference>
<dbReference type="AlphaFoldDB" id="A0A0L0G319"/>
<dbReference type="eggNOG" id="KOG1151">
    <property type="taxonomic scope" value="Eukaryota"/>
</dbReference>
<dbReference type="FunFam" id="1.10.510.10:FF:000698">
    <property type="entry name" value="Serine/threonine-protein kinase tousled-like 1"/>
    <property type="match status" value="1"/>
</dbReference>
<dbReference type="GO" id="GO:0004674">
    <property type="term" value="F:protein serine/threonine kinase activity"/>
    <property type="evidence" value="ECO:0007669"/>
    <property type="project" value="UniProtKB-KW"/>
</dbReference>
<evidence type="ECO:0000256" key="8">
    <source>
        <dbReference type="SAM" id="MobiDB-lite"/>
    </source>
</evidence>
<feature type="domain" description="Protein kinase" evidence="9">
    <location>
        <begin position="533"/>
        <end position="799"/>
    </location>
</feature>
<dbReference type="GeneID" id="25904733"/>
<dbReference type="Gene3D" id="1.10.510.10">
    <property type="entry name" value="Transferase(Phosphotransferase) domain 1"/>
    <property type="match status" value="1"/>
</dbReference>
<dbReference type="GO" id="GO:0007059">
    <property type="term" value="P:chromosome segregation"/>
    <property type="evidence" value="ECO:0007669"/>
    <property type="project" value="TreeGrafter"/>
</dbReference>
<keyword evidence="4 10" id="KW-0418">Kinase</keyword>
<dbReference type="InterPro" id="IPR000719">
    <property type="entry name" value="Prot_kinase_dom"/>
</dbReference>
<dbReference type="PROSITE" id="PS00107">
    <property type="entry name" value="PROTEIN_KINASE_ATP"/>
    <property type="match status" value="1"/>
</dbReference>
<proteinExistence type="predicted"/>
<dbReference type="InterPro" id="IPR008271">
    <property type="entry name" value="Ser/Thr_kinase_AS"/>
</dbReference>
<dbReference type="Pfam" id="PF00069">
    <property type="entry name" value="Pkinase"/>
    <property type="match status" value="1"/>
</dbReference>
<dbReference type="GO" id="GO:0035556">
    <property type="term" value="P:intracellular signal transduction"/>
    <property type="evidence" value="ECO:0007669"/>
    <property type="project" value="TreeGrafter"/>
</dbReference>
<feature type="compositionally biased region" description="Polar residues" evidence="8">
    <location>
        <begin position="430"/>
        <end position="447"/>
    </location>
</feature>
<evidence type="ECO:0000256" key="6">
    <source>
        <dbReference type="PROSITE-ProRule" id="PRU10141"/>
    </source>
</evidence>
<keyword evidence="5 6" id="KW-0067">ATP-binding</keyword>
<keyword evidence="7" id="KW-0175">Coiled coil</keyword>
<protein>
    <submittedName>
        <fullName evidence="10">TLK protein kinase</fullName>
    </submittedName>
</protein>
<evidence type="ECO:0000256" key="1">
    <source>
        <dbReference type="ARBA" id="ARBA00022527"/>
    </source>
</evidence>
<keyword evidence="2" id="KW-0808">Transferase</keyword>
<keyword evidence="1" id="KW-0723">Serine/threonine-protein kinase</keyword>
<name>A0A0L0G319_9EUKA</name>
<evidence type="ECO:0000256" key="3">
    <source>
        <dbReference type="ARBA" id="ARBA00022741"/>
    </source>
</evidence>
<dbReference type="PANTHER" id="PTHR22974:SF23">
    <property type="entry name" value="TOUSLED-LIKE KINASE, ISOFORM G"/>
    <property type="match status" value="1"/>
</dbReference>
<evidence type="ECO:0000256" key="2">
    <source>
        <dbReference type="ARBA" id="ARBA00022679"/>
    </source>
</evidence>